<dbReference type="SUPFAM" id="SSF63829">
    <property type="entry name" value="Calcium-dependent phosphotriesterase"/>
    <property type="match status" value="1"/>
</dbReference>
<comment type="caution">
    <text evidence="6">The sequence shown here is derived from an EMBL/GenBank/DDBJ whole genome shotgun (WGS) entry which is preliminary data.</text>
</comment>
<dbReference type="EMBL" id="CAJRAY010000077">
    <property type="protein sequence ID" value="CAG5090870.1"/>
    <property type="molecule type" value="Genomic_DNA"/>
</dbReference>
<gene>
    <name evidence="6" type="primary">txxe 2983</name>
    <name evidence="6" type="ORF">TXXE_14800</name>
</gene>
<dbReference type="SUPFAM" id="SSF101898">
    <property type="entry name" value="NHL repeat"/>
    <property type="match status" value="1"/>
</dbReference>
<dbReference type="InterPro" id="IPR045351">
    <property type="entry name" value="DUF6531"/>
</dbReference>
<dbReference type="Pfam" id="PF20148">
    <property type="entry name" value="DUF6531"/>
    <property type="match status" value="1"/>
</dbReference>
<dbReference type="InterPro" id="IPR050708">
    <property type="entry name" value="T6SS_VgrG/RHS"/>
</dbReference>
<accession>A0ABM8V7L4</accession>
<evidence type="ECO:0000256" key="1">
    <source>
        <dbReference type="ARBA" id="ARBA00022737"/>
    </source>
</evidence>
<dbReference type="PANTHER" id="PTHR32305:SF15">
    <property type="entry name" value="PROTEIN RHSA-RELATED"/>
    <property type="match status" value="1"/>
</dbReference>
<evidence type="ECO:0000259" key="4">
    <source>
        <dbReference type="Pfam" id="PF20148"/>
    </source>
</evidence>
<name>A0ABM8V7L4_THEXY</name>
<feature type="region of interest" description="Disordered" evidence="2">
    <location>
        <begin position="588"/>
        <end position="609"/>
    </location>
</feature>
<proteinExistence type="predicted"/>
<dbReference type="InterPro" id="IPR056823">
    <property type="entry name" value="TEN-like_YD-shell"/>
</dbReference>
<dbReference type="InterPro" id="IPR006530">
    <property type="entry name" value="YD"/>
</dbReference>
<dbReference type="InterPro" id="IPR031325">
    <property type="entry name" value="RHS_repeat"/>
</dbReference>
<dbReference type="Proteomes" id="UP000681526">
    <property type="component" value="Unassembled WGS sequence"/>
</dbReference>
<sequence>MKWKALLSAFLALIVFLSGVPLVPGTDSSGGKAHASMNLRIVPSEISTDRGETADIIFSFNASEFGEDEREIVISLCTAPAGGGVPELGDVIKTGVYKTKENGVYIEHTERWDGKINGVPLPEGRYTICVSPAEYDGTGVYYGQMASFEIVGSRQPKAPGALTIEPAASGMVKVSGSAEPNTTVRLEVREGTEGKLTDYPDIPVGANGAWSKTIAVPAGQIAQISAKAAGDGRESSYSEQVSFIRVVVPAYPISWGALAAYYYRSDSVADMASKAQELARINGVDGDVCTADGDCSTPVSGLTSVLVPNPQTAGTPEQADLAQFTREAIEKRLRIVNPTGSGPVDPARGDFTYSTDSLVLQALMPISYRLTYLSREPLEGAAGLGWRHSYEWRLVPAEDGKVELIEPTGARYEYVPLSGGRYLTPRGTDWTLAKDGSGHLLSTPQGTAYRFNGQGLLQSITDPNGNAVQLAYNGEQLVSVSTNGASLSFTYGANGRLAGVQDHSGRSISYTYDAAGNLVAITDTDGSTTKLTYDDKHRVISVTDPKQTAAMTVSYDEHGRVTGWTDFYGEGSQMDYAGKVAPVVRGEEDVEEPDPGTGGPVRIDPENGRDIPESDKVLLSGTMHNLAHAPAYLKVEGMQPVIGNYLDKLIDRMESEIAGYKASAISCSSCDVAGIQNAIAGSQADPVVIQAGHLNLDGDATFGSPTKPVILLVQGMNTNQANAVTIYGTLIVENALNANQGTKLTAVSVGGKYGSVRVGGPVHLNNDSSVTVSDTLYAGNLTYNNGTLQVNARRVVVEGQMHINTNVEMNISGEMVVGAIVSNNQVGNLNITGGDLYVRDTVHVNNNLNVTTGGVWAIGGDMTPNKTPLVRSGVGSGKSTLFYPNLADGRVMVLSASAADNGDAGYTVSSTLAAVSETTQTDALGNATTYVWSDRFLLLERREADGTVVQFGYDDASRRTSVKDGNGNVNRAVFDERGNMTQFIEGSGESTVIRYNASNDPVERVDALGRTTSYAYDAKGNLTQVTDGLGNTTRLEWDARGVLTSQTNANGETTRYVNDAHGFVQAIEDPAGYTVEFERDTLHRITRVKDGKGTLERIVYDAKDRVVEREDALGQKSFAAYDENGNLIETIDEAGNKTVYTYDVYRLTAVEDALNRISRTEYDAAGNVTREIDANGGVTEYAYDALGRVVKVTDPDGHVSRYTYDDAGNVLTFTDGTGSVTRYTYDKNNQLLTVTDATGAVTQYSYDASGRKIKETNPLGNSTWYDYDEAGRLIAVTNALGGVTRYAYDANGRLIEQTLPDGSVWKTKYDSRGLEAGTIDPLGRETFVTRDDRGRVTAFKDAAGAVTRYEYDELDRNTKIVNALGHETIYEYDPLGNVAKIIDANQGETAFQYDALGRLTGVTDALGGVTSYSYDAAGNLVEKKDALGRATTYRYNKRNLVVESVNPLGEKTVTAYDAAGNVTTVTAPDLTTTTYSYDPAHRLKQIEYGDGQKVSFTYDLAGRRIEMVDSSGLTRYTYDALNRLTEVIDPRTQNTRYEWTPVGQRSRIVYPDNSSVYYEYDAAGQLVKVMDESGTTHYEYDANGRVVKRTLPNGGVSTYTYDALGQVTEIRHAGPGGELLEQLKYVYDPVGNQTRRERTMAGIDEDNPAGTTRVDAADYVYDALNQLTTVQRLNGKRTAYTYDAVGNRLSKTVTDGGMTTVEQYVYDAANKLLSWTNGVDTKDYEYDLRGNLVKVTGTDSSALRIALEGLPEQAPTVGDVTYGLPGTEDPIYTDDGDGAPGVPEGSGEEEEWLLPDAFEASLNALAIGTYQWNAADRLVRYTDASGNAMTYRYNGDGHRIYMGISIADGSVQDGYMPSHPAGVRDGWEPQYKKRQMDIYFVNDITQAIPLPLTATDATGTAWKQNYVYGALGERISMSYLPSADSDNGWEPQPGSSGAAPNTPAKTLYYLSDALGSALALDAADGRIAARYQYDEFGIPEQPEKFDPNWPGPDNLFGYTGLGYDYYSGLTFANARYFDPTIGRFISEDTYEG</sequence>
<feature type="signal peptide" evidence="3">
    <location>
        <begin position="1"/>
        <end position="23"/>
    </location>
</feature>
<feature type="domain" description="Teneurin-like YD-shell" evidence="5">
    <location>
        <begin position="1160"/>
        <end position="1305"/>
    </location>
</feature>
<evidence type="ECO:0000313" key="7">
    <source>
        <dbReference type="Proteomes" id="UP000681526"/>
    </source>
</evidence>
<keyword evidence="3" id="KW-0732">Signal</keyword>
<protein>
    <submittedName>
        <fullName evidence="6">YD repeat protein</fullName>
    </submittedName>
</protein>
<dbReference type="NCBIfam" id="TIGR01643">
    <property type="entry name" value="YD_repeat_2x"/>
    <property type="match status" value="22"/>
</dbReference>
<evidence type="ECO:0000256" key="2">
    <source>
        <dbReference type="SAM" id="MobiDB-lite"/>
    </source>
</evidence>
<dbReference type="PANTHER" id="PTHR32305">
    <property type="match status" value="1"/>
</dbReference>
<keyword evidence="1" id="KW-0677">Repeat</keyword>
<feature type="domain" description="DUF6531" evidence="4">
    <location>
        <begin position="342"/>
        <end position="414"/>
    </location>
</feature>
<evidence type="ECO:0000256" key="3">
    <source>
        <dbReference type="SAM" id="SignalP"/>
    </source>
</evidence>
<reference evidence="6 7" key="1">
    <citation type="submission" date="2021-04" db="EMBL/GenBank/DDBJ databases">
        <authorList>
            <person name="Rakotoarivonina H."/>
        </authorList>
    </citation>
    <scope>NUCLEOTIDE SEQUENCE [LARGE SCALE GENOMIC DNA]</scope>
    <source>
        <strain evidence="6 7">XE</strain>
    </source>
</reference>
<evidence type="ECO:0000259" key="5">
    <source>
        <dbReference type="Pfam" id="PF25023"/>
    </source>
</evidence>
<dbReference type="SUPFAM" id="SSF69304">
    <property type="entry name" value="Tricorn protease N-terminal domain"/>
    <property type="match status" value="1"/>
</dbReference>
<dbReference type="Pfam" id="PF25023">
    <property type="entry name" value="TEN_YD-shell"/>
    <property type="match status" value="1"/>
</dbReference>
<evidence type="ECO:0000313" key="6">
    <source>
        <dbReference type="EMBL" id="CAG5090870.1"/>
    </source>
</evidence>
<dbReference type="Gene3D" id="2.180.10.10">
    <property type="entry name" value="RHS repeat-associated core"/>
    <property type="match status" value="7"/>
</dbReference>
<dbReference type="Pfam" id="PF05593">
    <property type="entry name" value="RHS_repeat"/>
    <property type="match status" value="10"/>
</dbReference>
<dbReference type="RefSeq" id="WP_244860620.1">
    <property type="nucleotide sequence ID" value="NZ_CAJRAY010000077.1"/>
</dbReference>
<feature type="chain" id="PRO_5047199709" evidence="3">
    <location>
        <begin position="24"/>
        <end position="2032"/>
    </location>
</feature>
<keyword evidence="7" id="KW-1185">Reference proteome</keyword>
<organism evidence="6 7">
    <name type="scientific">Thermobacillus xylanilyticus</name>
    <dbReference type="NCBI Taxonomy" id="76633"/>
    <lineage>
        <taxon>Bacteria</taxon>
        <taxon>Bacillati</taxon>
        <taxon>Bacillota</taxon>
        <taxon>Bacilli</taxon>
        <taxon>Bacillales</taxon>
        <taxon>Paenibacillaceae</taxon>
        <taxon>Thermobacillus</taxon>
    </lineage>
</organism>